<feature type="transmembrane region" description="Helical" evidence="1">
    <location>
        <begin position="111"/>
        <end position="130"/>
    </location>
</feature>
<feature type="transmembrane region" description="Helical" evidence="1">
    <location>
        <begin position="6"/>
        <end position="22"/>
    </location>
</feature>
<name>A0ABV5W5C5_9BACL</name>
<evidence type="ECO:0008006" key="4">
    <source>
        <dbReference type="Google" id="ProtNLM"/>
    </source>
</evidence>
<protein>
    <recommendedName>
        <fullName evidence="4">DUF4203 domain-containing protein</fullName>
    </recommendedName>
</protein>
<feature type="transmembrane region" description="Helical" evidence="1">
    <location>
        <begin position="137"/>
        <end position="156"/>
    </location>
</feature>
<sequence length="209" mass="22664">MNPGFLSLILIIIVLILLASGWKRTLLPGIPDAAVLIFFAGWFVSALFRFTLYGHPETSGTVLWLSATALAAALCRRPPLQVLHLVSLGLFLASLYYVLKHLGDLNPFFIPGHSWSSGAMVVAIAASLLLRRTTDQIAAVSIALLLGSALYGSAYPDRWTAVLGGLPFQDEWWFTIVTARLLSVAGEWVSAAVRGASKSLSDRWKGLKK</sequence>
<dbReference type="EMBL" id="JBHMAG010000018">
    <property type="protein sequence ID" value="MFB9755570.1"/>
    <property type="molecule type" value="Genomic_DNA"/>
</dbReference>
<accession>A0ABV5W5C5</accession>
<keyword evidence="1" id="KW-0472">Membrane</keyword>
<evidence type="ECO:0000313" key="2">
    <source>
        <dbReference type="EMBL" id="MFB9755570.1"/>
    </source>
</evidence>
<feature type="transmembrane region" description="Helical" evidence="1">
    <location>
        <begin position="82"/>
        <end position="99"/>
    </location>
</feature>
<dbReference type="SUPFAM" id="SSF53474">
    <property type="entry name" value="alpha/beta-Hydrolases"/>
    <property type="match status" value="1"/>
</dbReference>
<feature type="transmembrane region" description="Helical" evidence="1">
    <location>
        <begin position="172"/>
        <end position="193"/>
    </location>
</feature>
<keyword evidence="3" id="KW-1185">Reference proteome</keyword>
<comment type="caution">
    <text evidence="2">The sequence shown here is derived from an EMBL/GenBank/DDBJ whole genome shotgun (WGS) entry which is preliminary data.</text>
</comment>
<dbReference type="Proteomes" id="UP001589619">
    <property type="component" value="Unassembled WGS sequence"/>
</dbReference>
<dbReference type="InterPro" id="IPR029058">
    <property type="entry name" value="AB_hydrolase_fold"/>
</dbReference>
<keyword evidence="1" id="KW-0812">Transmembrane</keyword>
<feature type="transmembrane region" description="Helical" evidence="1">
    <location>
        <begin position="34"/>
        <end position="52"/>
    </location>
</feature>
<keyword evidence="1" id="KW-1133">Transmembrane helix</keyword>
<organism evidence="2 3">
    <name type="scientific">Paenibacillus hodogayensis</name>
    <dbReference type="NCBI Taxonomy" id="279208"/>
    <lineage>
        <taxon>Bacteria</taxon>
        <taxon>Bacillati</taxon>
        <taxon>Bacillota</taxon>
        <taxon>Bacilli</taxon>
        <taxon>Bacillales</taxon>
        <taxon>Paenibacillaceae</taxon>
        <taxon>Paenibacillus</taxon>
    </lineage>
</organism>
<feature type="transmembrane region" description="Helical" evidence="1">
    <location>
        <begin position="58"/>
        <end position="75"/>
    </location>
</feature>
<dbReference type="RefSeq" id="WP_344908647.1">
    <property type="nucleotide sequence ID" value="NZ_BAAAYO010000006.1"/>
</dbReference>
<proteinExistence type="predicted"/>
<evidence type="ECO:0000313" key="3">
    <source>
        <dbReference type="Proteomes" id="UP001589619"/>
    </source>
</evidence>
<gene>
    <name evidence="2" type="ORF">ACFFNY_28670</name>
</gene>
<reference evidence="2 3" key="1">
    <citation type="submission" date="2024-09" db="EMBL/GenBank/DDBJ databases">
        <authorList>
            <person name="Sun Q."/>
            <person name="Mori K."/>
        </authorList>
    </citation>
    <scope>NUCLEOTIDE SEQUENCE [LARGE SCALE GENOMIC DNA]</scope>
    <source>
        <strain evidence="2 3">JCM 12520</strain>
    </source>
</reference>
<evidence type="ECO:0000256" key="1">
    <source>
        <dbReference type="SAM" id="Phobius"/>
    </source>
</evidence>